<dbReference type="Pfam" id="PF01850">
    <property type="entry name" value="PIN"/>
    <property type="match status" value="1"/>
</dbReference>
<organism evidence="10 11">
    <name type="scientific">Roseiarcus fermentans</name>
    <dbReference type="NCBI Taxonomy" id="1473586"/>
    <lineage>
        <taxon>Bacteria</taxon>
        <taxon>Pseudomonadati</taxon>
        <taxon>Pseudomonadota</taxon>
        <taxon>Alphaproteobacteria</taxon>
        <taxon>Hyphomicrobiales</taxon>
        <taxon>Roseiarcaceae</taxon>
        <taxon>Roseiarcus</taxon>
    </lineage>
</organism>
<feature type="binding site" evidence="8">
    <location>
        <position position="6"/>
    </location>
    <ligand>
        <name>Mg(2+)</name>
        <dbReference type="ChEBI" id="CHEBI:18420"/>
    </ligand>
</feature>
<proteinExistence type="inferred from homology"/>
<name>A0A366FT52_9HYPH</name>
<evidence type="ECO:0000256" key="6">
    <source>
        <dbReference type="ARBA" id="ARBA00022842"/>
    </source>
</evidence>
<gene>
    <name evidence="8" type="primary">vapC</name>
    <name evidence="10" type="ORF">DFR50_102203</name>
</gene>
<dbReference type="OrthoDB" id="7188375at2"/>
<comment type="function">
    <text evidence="8">Toxic component of a toxin-antitoxin (TA) system. An RNase.</text>
</comment>
<evidence type="ECO:0000256" key="5">
    <source>
        <dbReference type="ARBA" id="ARBA00022801"/>
    </source>
</evidence>
<dbReference type="Proteomes" id="UP000253529">
    <property type="component" value="Unassembled WGS sequence"/>
</dbReference>
<dbReference type="Gene3D" id="3.40.50.1010">
    <property type="entry name" value="5'-nuclease"/>
    <property type="match status" value="1"/>
</dbReference>
<evidence type="ECO:0000313" key="10">
    <source>
        <dbReference type="EMBL" id="RBP17711.1"/>
    </source>
</evidence>
<feature type="domain" description="PIN" evidence="9">
    <location>
        <begin position="4"/>
        <end position="130"/>
    </location>
</feature>
<dbReference type="InterPro" id="IPR029060">
    <property type="entry name" value="PIN-like_dom_sf"/>
</dbReference>
<keyword evidence="8" id="KW-0800">Toxin</keyword>
<dbReference type="InterPro" id="IPR022907">
    <property type="entry name" value="VapC_family"/>
</dbReference>
<evidence type="ECO:0000259" key="9">
    <source>
        <dbReference type="Pfam" id="PF01850"/>
    </source>
</evidence>
<keyword evidence="2 8" id="KW-1277">Toxin-antitoxin system</keyword>
<evidence type="ECO:0000256" key="2">
    <source>
        <dbReference type="ARBA" id="ARBA00022649"/>
    </source>
</evidence>
<dbReference type="EC" id="3.1.-.-" evidence="8"/>
<dbReference type="PANTHER" id="PTHR33653">
    <property type="entry name" value="RIBONUCLEASE VAPC2"/>
    <property type="match status" value="1"/>
</dbReference>
<dbReference type="GO" id="GO:0090729">
    <property type="term" value="F:toxin activity"/>
    <property type="evidence" value="ECO:0007669"/>
    <property type="project" value="UniProtKB-KW"/>
</dbReference>
<dbReference type="GO" id="GO:0004540">
    <property type="term" value="F:RNA nuclease activity"/>
    <property type="evidence" value="ECO:0007669"/>
    <property type="project" value="InterPro"/>
</dbReference>
<comment type="similarity">
    <text evidence="7 8">Belongs to the PINc/VapC protein family.</text>
</comment>
<dbReference type="HAMAP" id="MF_00265">
    <property type="entry name" value="VapC_Nob1"/>
    <property type="match status" value="1"/>
</dbReference>
<reference evidence="10 11" key="1">
    <citation type="submission" date="2018-06" db="EMBL/GenBank/DDBJ databases">
        <title>Genomic Encyclopedia of Type Strains, Phase IV (KMG-IV): sequencing the most valuable type-strain genomes for metagenomic binning, comparative biology and taxonomic classification.</title>
        <authorList>
            <person name="Goeker M."/>
        </authorList>
    </citation>
    <scope>NUCLEOTIDE SEQUENCE [LARGE SCALE GENOMIC DNA]</scope>
    <source>
        <strain evidence="10 11">DSM 24875</strain>
    </source>
</reference>
<feature type="binding site" evidence="8">
    <location>
        <position position="108"/>
    </location>
    <ligand>
        <name>Mg(2+)</name>
        <dbReference type="ChEBI" id="CHEBI:18420"/>
    </ligand>
</feature>
<evidence type="ECO:0000256" key="3">
    <source>
        <dbReference type="ARBA" id="ARBA00022722"/>
    </source>
</evidence>
<dbReference type="InterPro" id="IPR002716">
    <property type="entry name" value="PIN_dom"/>
</dbReference>
<comment type="cofactor">
    <cofactor evidence="1 8">
        <name>Mg(2+)</name>
        <dbReference type="ChEBI" id="CHEBI:18420"/>
    </cofactor>
</comment>
<dbReference type="EMBL" id="QNRK01000002">
    <property type="protein sequence ID" value="RBP17711.1"/>
    <property type="molecule type" value="Genomic_DNA"/>
</dbReference>
<dbReference type="PANTHER" id="PTHR33653:SF1">
    <property type="entry name" value="RIBONUCLEASE VAPC2"/>
    <property type="match status" value="1"/>
</dbReference>
<sequence>MKHLVDTNVISALAPTRAERPAALIDWLDRRSDDLFVSVVTAAEIRAGVAKSAREGAKRKAEALASWWDAVEHLYGDRILPLDLRAATIAGALSDRAAAKGHAPGFADIAIAPIAEANALVLLTRNMRGFEGVCDRVVDPFEATPR</sequence>
<comment type="caution">
    <text evidence="10">The sequence shown here is derived from an EMBL/GenBank/DDBJ whole genome shotgun (WGS) entry which is preliminary data.</text>
</comment>
<evidence type="ECO:0000256" key="8">
    <source>
        <dbReference type="HAMAP-Rule" id="MF_00265"/>
    </source>
</evidence>
<evidence type="ECO:0000256" key="4">
    <source>
        <dbReference type="ARBA" id="ARBA00022723"/>
    </source>
</evidence>
<dbReference type="AlphaFoldDB" id="A0A366FT52"/>
<keyword evidence="5 8" id="KW-0378">Hydrolase</keyword>
<keyword evidence="3 8" id="KW-0540">Nuclease</keyword>
<evidence type="ECO:0000313" key="11">
    <source>
        <dbReference type="Proteomes" id="UP000253529"/>
    </source>
</evidence>
<dbReference type="GO" id="GO:0000287">
    <property type="term" value="F:magnesium ion binding"/>
    <property type="evidence" value="ECO:0007669"/>
    <property type="project" value="UniProtKB-UniRule"/>
</dbReference>
<keyword evidence="6 8" id="KW-0460">Magnesium</keyword>
<dbReference type="RefSeq" id="WP_113887661.1">
    <property type="nucleotide sequence ID" value="NZ_QNRK01000002.1"/>
</dbReference>
<dbReference type="SUPFAM" id="SSF88723">
    <property type="entry name" value="PIN domain-like"/>
    <property type="match status" value="1"/>
</dbReference>
<dbReference type="GO" id="GO:0016787">
    <property type="term" value="F:hydrolase activity"/>
    <property type="evidence" value="ECO:0007669"/>
    <property type="project" value="UniProtKB-KW"/>
</dbReference>
<accession>A0A366FT52</accession>
<protein>
    <recommendedName>
        <fullName evidence="8">Ribonuclease VapC</fullName>
        <shortName evidence="8">RNase VapC</shortName>
        <ecNumber evidence="8">3.1.-.-</ecNumber>
    </recommendedName>
    <alternativeName>
        <fullName evidence="8">Toxin VapC</fullName>
    </alternativeName>
</protein>
<dbReference type="InterPro" id="IPR050556">
    <property type="entry name" value="Type_II_TA_system_RNase"/>
</dbReference>
<keyword evidence="4 8" id="KW-0479">Metal-binding</keyword>
<evidence type="ECO:0000256" key="7">
    <source>
        <dbReference type="ARBA" id="ARBA00038093"/>
    </source>
</evidence>
<keyword evidence="11" id="KW-1185">Reference proteome</keyword>
<evidence type="ECO:0000256" key="1">
    <source>
        <dbReference type="ARBA" id="ARBA00001946"/>
    </source>
</evidence>